<dbReference type="AlphaFoldDB" id="A0A2B7YK27"/>
<feature type="domain" description="Oxidoreductase acuF-like C2H2 type zinc-finger" evidence="2">
    <location>
        <begin position="256"/>
        <end position="284"/>
    </location>
</feature>
<evidence type="ECO:0000259" key="2">
    <source>
        <dbReference type="Pfam" id="PF26082"/>
    </source>
</evidence>
<name>A0A2B7YK27_POLH7</name>
<protein>
    <recommendedName>
        <fullName evidence="2">Oxidoreductase acuF-like C2H2 type zinc-finger domain-containing protein</fullName>
    </recommendedName>
</protein>
<proteinExistence type="predicted"/>
<evidence type="ECO:0000313" key="4">
    <source>
        <dbReference type="Proteomes" id="UP000224634"/>
    </source>
</evidence>
<dbReference type="Pfam" id="PF26082">
    <property type="entry name" value="zf-C2H2_AcuF"/>
    <property type="match status" value="1"/>
</dbReference>
<dbReference type="OrthoDB" id="6133115at2759"/>
<organism evidence="3 4">
    <name type="scientific">Polytolypa hystricis (strain UAMH7299)</name>
    <dbReference type="NCBI Taxonomy" id="1447883"/>
    <lineage>
        <taxon>Eukaryota</taxon>
        <taxon>Fungi</taxon>
        <taxon>Dikarya</taxon>
        <taxon>Ascomycota</taxon>
        <taxon>Pezizomycotina</taxon>
        <taxon>Eurotiomycetes</taxon>
        <taxon>Eurotiomycetidae</taxon>
        <taxon>Onygenales</taxon>
        <taxon>Onygenales incertae sedis</taxon>
        <taxon>Polytolypa</taxon>
    </lineage>
</organism>
<feature type="region of interest" description="Disordered" evidence="1">
    <location>
        <begin position="366"/>
        <end position="385"/>
    </location>
</feature>
<dbReference type="STRING" id="1447883.A0A2B7YK27"/>
<evidence type="ECO:0000313" key="3">
    <source>
        <dbReference type="EMBL" id="PGH21540.1"/>
    </source>
</evidence>
<gene>
    <name evidence="3" type="ORF">AJ80_03099</name>
</gene>
<dbReference type="EMBL" id="PDNA01000033">
    <property type="protein sequence ID" value="PGH21540.1"/>
    <property type="molecule type" value="Genomic_DNA"/>
</dbReference>
<dbReference type="Proteomes" id="UP000224634">
    <property type="component" value="Unassembled WGS sequence"/>
</dbReference>
<sequence>MANLIESNSLEPYYEAEVPKDLWHDDLGRLRVWAANIGAHQTNQASLEYRLRDASNIKNLTIKLLETLLETFSDLENTIAEPTPRREYVEFADEDSPEIQQIYTRLVNTINCLYQMSVVIRHPAPLDRIFGTKREDVTPFEPYDRQHVHRKFPQANNEVIDRLGTAISRRRAVLRYRERHHEKLQKGTDRVLADQPDTVSTTLSETVATEFEEKSCPVLGDTGSDSGMTQTSYAETLLTGQAAMSIPPPPKESANGAHFECPYCYYIISIRSRSSWARHIFDDLMPYICILPDCTSPNRLSDKGLKIDCTLCKDEVAAGYIFEKHLARHLEELALFAMPRDAVGENTDSNASGVVNSDIVIVDQSDLSGLSDDDQPIRDDYIGASNRSPGYKNIKIISTMESPSQAEHDHPEVIFSSGSEDGGVDNEEESKQSIEGEREAQRTPTQSPPNTSGSTSFSTK</sequence>
<feature type="compositionally biased region" description="Polar residues" evidence="1">
    <location>
        <begin position="442"/>
        <end position="460"/>
    </location>
</feature>
<dbReference type="PANTHER" id="PTHR35391">
    <property type="entry name" value="C2H2-TYPE DOMAIN-CONTAINING PROTEIN-RELATED"/>
    <property type="match status" value="1"/>
</dbReference>
<dbReference type="PANTHER" id="PTHR35391:SF7">
    <property type="entry name" value="C2H2-TYPE DOMAIN-CONTAINING PROTEIN"/>
    <property type="match status" value="1"/>
</dbReference>
<accession>A0A2B7YK27</accession>
<reference evidence="3 4" key="1">
    <citation type="submission" date="2017-10" db="EMBL/GenBank/DDBJ databases">
        <title>Comparative genomics in systemic dimorphic fungi from Ajellomycetaceae.</title>
        <authorList>
            <person name="Munoz J.F."/>
            <person name="Mcewen J.G."/>
            <person name="Clay O.K."/>
            <person name="Cuomo C.A."/>
        </authorList>
    </citation>
    <scope>NUCLEOTIDE SEQUENCE [LARGE SCALE GENOMIC DNA]</scope>
    <source>
        <strain evidence="3 4">UAMH7299</strain>
    </source>
</reference>
<feature type="region of interest" description="Disordered" evidence="1">
    <location>
        <begin position="401"/>
        <end position="460"/>
    </location>
</feature>
<evidence type="ECO:0000256" key="1">
    <source>
        <dbReference type="SAM" id="MobiDB-lite"/>
    </source>
</evidence>
<feature type="compositionally biased region" description="Basic and acidic residues" evidence="1">
    <location>
        <begin position="429"/>
        <end position="441"/>
    </location>
</feature>
<comment type="caution">
    <text evidence="3">The sequence shown here is derived from an EMBL/GenBank/DDBJ whole genome shotgun (WGS) entry which is preliminary data.</text>
</comment>
<dbReference type="InterPro" id="IPR058925">
    <property type="entry name" value="zf-C2H2_AcuF"/>
</dbReference>
<keyword evidence="4" id="KW-1185">Reference proteome</keyword>